<feature type="binding site" evidence="5">
    <location>
        <position position="157"/>
    </location>
    <ligand>
        <name>xanthine</name>
        <dbReference type="ChEBI" id="CHEBI:17712"/>
    </ligand>
</feature>
<comment type="similarity">
    <text evidence="5">Belongs to the purine/pyrimidine phosphoribosyltransferase family. Xpt subfamily.</text>
</comment>
<protein>
    <recommendedName>
        <fullName evidence="5 6">Xanthine phosphoribosyltransferase</fullName>
        <shortName evidence="5">XPRTase</shortName>
        <ecNumber evidence="5 6">2.4.2.22</ecNumber>
    </recommendedName>
</protein>
<dbReference type="GO" id="GO:0032265">
    <property type="term" value="P:XMP salvage"/>
    <property type="evidence" value="ECO:0007669"/>
    <property type="project" value="UniProtKB-UniRule"/>
</dbReference>
<dbReference type="CDD" id="cd06223">
    <property type="entry name" value="PRTases_typeI"/>
    <property type="match status" value="1"/>
</dbReference>
<evidence type="ECO:0000313" key="8">
    <source>
        <dbReference type="EMBL" id="MBN7773714.1"/>
    </source>
</evidence>
<dbReference type="GO" id="GO:0005737">
    <property type="term" value="C:cytoplasm"/>
    <property type="evidence" value="ECO:0007669"/>
    <property type="project" value="UniProtKB-SubCell"/>
</dbReference>
<dbReference type="AlphaFoldDB" id="A0A939IJL9"/>
<dbReference type="PANTHER" id="PTHR43864:SF1">
    <property type="entry name" value="XANTHINE PHOSPHORIBOSYLTRANSFERASE"/>
    <property type="match status" value="1"/>
</dbReference>
<dbReference type="RefSeq" id="WP_206582552.1">
    <property type="nucleotide sequence ID" value="NZ_JAFJZZ010000004.1"/>
</dbReference>
<dbReference type="InterPro" id="IPR000836">
    <property type="entry name" value="PRTase_dom"/>
</dbReference>
<dbReference type="InterPro" id="IPR010079">
    <property type="entry name" value="Xanthine_PRibTrfase"/>
</dbReference>
<dbReference type="PANTHER" id="PTHR43864">
    <property type="entry name" value="HYPOXANTHINE/GUANINE PHOSPHORIBOSYLTRANSFERASE"/>
    <property type="match status" value="1"/>
</dbReference>
<comment type="function">
    <text evidence="5">Converts the preformed base xanthine, a product of nucleic acid breakdown, to xanthosine 5'-monophosphate (XMP), so it can be reused for RNA or DNA synthesis.</text>
</comment>
<comment type="caution">
    <text evidence="8">The sequence shown here is derived from an EMBL/GenBank/DDBJ whole genome shotgun (WGS) entry which is preliminary data.</text>
</comment>
<name>A0A939IJL9_CLOAM</name>
<proteinExistence type="inferred from homology"/>
<keyword evidence="3 5" id="KW-0808">Transferase</keyword>
<dbReference type="GO" id="GO:0046110">
    <property type="term" value="P:xanthine metabolic process"/>
    <property type="evidence" value="ECO:0007669"/>
    <property type="project" value="UniProtKB-UniRule"/>
</dbReference>
<dbReference type="Proteomes" id="UP000664545">
    <property type="component" value="Unassembled WGS sequence"/>
</dbReference>
<feature type="domain" description="Phosphoribosyltransferase" evidence="7">
    <location>
        <begin position="42"/>
        <end position="157"/>
    </location>
</feature>
<evidence type="ECO:0000256" key="4">
    <source>
        <dbReference type="ARBA" id="ARBA00022726"/>
    </source>
</evidence>
<dbReference type="GO" id="GO:0006166">
    <property type="term" value="P:purine ribonucleoside salvage"/>
    <property type="evidence" value="ECO:0007669"/>
    <property type="project" value="UniProtKB-KW"/>
</dbReference>
<dbReference type="EC" id="2.4.2.22" evidence="5 6"/>
<comment type="pathway">
    <text evidence="5">Purine metabolism; XMP biosynthesis via salvage pathway; XMP from xanthine: step 1/1.</text>
</comment>
<dbReference type="GO" id="GO:0000310">
    <property type="term" value="F:xanthine phosphoribosyltransferase activity"/>
    <property type="evidence" value="ECO:0007669"/>
    <property type="project" value="UniProtKB-UniRule"/>
</dbReference>
<comment type="caution">
    <text evidence="5">Lacks conserved residue(s) required for the propagation of feature annotation.</text>
</comment>
<dbReference type="InterPro" id="IPR050118">
    <property type="entry name" value="Pur/Pyrimidine_PRTase"/>
</dbReference>
<keyword evidence="1 5" id="KW-0963">Cytoplasm</keyword>
<gene>
    <name evidence="5" type="primary">xpt</name>
    <name evidence="8" type="ORF">JYB65_10105</name>
</gene>
<evidence type="ECO:0000256" key="6">
    <source>
        <dbReference type="NCBIfam" id="TIGR01744"/>
    </source>
</evidence>
<evidence type="ECO:0000256" key="1">
    <source>
        <dbReference type="ARBA" id="ARBA00022490"/>
    </source>
</evidence>
<accession>A0A939IJL9</accession>
<keyword evidence="4 5" id="KW-0660">Purine salvage</keyword>
<keyword evidence="2 5" id="KW-0328">Glycosyltransferase</keyword>
<evidence type="ECO:0000259" key="7">
    <source>
        <dbReference type="Pfam" id="PF00156"/>
    </source>
</evidence>
<sequence length="190" mass="20717">MESLKQKIRTEGQTIGSEIIKVDGFLNHQIDVKFMEEIGREFRKRFQGEEVTKILTVESSGIAIACEASKSFDYIPVVFAKKAAPSTMVEGCYSVEARSFTKGTVSSLRVSKKFLSEGDRVLILDDFLASGEASIALVKMARKAGAQVVGVGAVIEKEFQGGGAKLREMDCRVESLAVIVKIEDGIIAFK</sequence>
<dbReference type="Pfam" id="PF00156">
    <property type="entry name" value="Pribosyltran"/>
    <property type="match status" value="1"/>
</dbReference>
<dbReference type="NCBIfam" id="TIGR01744">
    <property type="entry name" value="XPRTase"/>
    <property type="match status" value="1"/>
</dbReference>
<dbReference type="Gene3D" id="3.40.50.2020">
    <property type="match status" value="1"/>
</dbReference>
<dbReference type="HAMAP" id="MF_01184">
    <property type="entry name" value="XPRTase"/>
    <property type="match status" value="1"/>
</dbReference>
<evidence type="ECO:0000256" key="3">
    <source>
        <dbReference type="ARBA" id="ARBA00022679"/>
    </source>
</evidence>
<dbReference type="EMBL" id="JAFJZZ010000004">
    <property type="protein sequence ID" value="MBN7773714.1"/>
    <property type="molecule type" value="Genomic_DNA"/>
</dbReference>
<dbReference type="InterPro" id="IPR029057">
    <property type="entry name" value="PRTase-like"/>
</dbReference>
<reference evidence="8" key="1">
    <citation type="submission" date="2021-02" db="EMBL/GenBank/DDBJ databases">
        <title>Abyssanaerobacter marinus gen.nov., sp., nov, anaerobic bacterium isolated from the Onnuri vent field of Indian Ocean and suggestion of Mogibacteriaceae fam. nov., and proposal of reclassification of ambiguous this family's genus member.</title>
        <authorList>
            <person name="Kim Y.J."/>
            <person name="Yang J.-A."/>
        </authorList>
    </citation>
    <scope>NUCLEOTIDE SEQUENCE</scope>
    <source>
        <strain evidence="8">DSM 2634</strain>
    </source>
</reference>
<evidence type="ECO:0000256" key="5">
    <source>
        <dbReference type="HAMAP-Rule" id="MF_01184"/>
    </source>
</evidence>
<organism evidence="8 9">
    <name type="scientific">Clostridium aminobutyricum</name>
    <dbReference type="NCBI Taxonomy" id="33953"/>
    <lineage>
        <taxon>Bacteria</taxon>
        <taxon>Bacillati</taxon>
        <taxon>Bacillota</taxon>
        <taxon>Clostridia</taxon>
        <taxon>Eubacteriales</taxon>
        <taxon>Clostridiaceae</taxon>
        <taxon>Clostridium</taxon>
    </lineage>
</organism>
<dbReference type="SUPFAM" id="SSF53271">
    <property type="entry name" value="PRTase-like"/>
    <property type="match status" value="1"/>
</dbReference>
<comment type="catalytic activity">
    <reaction evidence="5">
        <text>XMP + diphosphate = xanthine + 5-phospho-alpha-D-ribose 1-diphosphate</text>
        <dbReference type="Rhea" id="RHEA:10800"/>
        <dbReference type="ChEBI" id="CHEBI:17712"/>
        <dbReference type="ChEBI" id="CHEBI:33019"/>
        <dbReference type="ChEBI" id="CHEBI:57464"/>
        <dbReference type="ChEBI" id="CHEBI:58017"/>
        <dbReference type="EC" id="2.4.2.22"/>
    </reaction>
</comment>
<evidence type="ECO:0000256" key="2">
    <source>
        <dbReference type="ARBA" id="ARBA00022676"/>
    </source>
</evidence>
<evidence type="ECO:0000313" key="9">
    <source>
        <dbReference type="Proteomes" id="UP000664545"/>
    </source>
</evidence>
<dbReference type="NCBIfam" id="NF006671">
    <property type="entry name" value="PRK09219.1"/>
    <property type="match status" value="1"/>
</dbReference>
<feature type="binding site" evidence="5">
    <location>
        <position position="27"/>
    </location>
    <ligand>
        <name>xanthine</name>
        <dbReference type="ChEBI" id="CHEBI:17712"/>
    </ligand>
</feature>
<feature type="binding site" evidence="5">
    <location>
        <begin position="129"/>
        <end position="133"/>
    </location>
    <ligand>
        <name>5-phospho-alpha-D-ribose 1-diphosphate</name>
        <dbReference type="ChEBI" id="CHEBI:58017"/>
    </ligand>
</feature>
<keyword evidence="9" id="KW-1185">Reference proteome</keyword>
<comment type="subunit">
    <text evidence="5">Homodimer.</text>
</comment>
<comment type="subcellular location">
    <subcellularLocation>
        <location evidence="5">Cytoplasm</location>
    </subcellularLocation>
</comment>